<keyword evidence="2" id="KW-1185">Reference proteome</keyword>
<organism evidence="1 2">
    <name type="scientific">Ileibacterium valens</name>
    <dbReference type="NCBI Taxonomy" id="1862668"/>
    <lineage>
        <taxon>Bacteria</taxon>
        <taxon>Bacillati</taxon>
        <taxon>Bacillota</taxon>
        <taxon>Erysipelotrichia</taxon>
        <taxon>Erysipelotrichales</taxon>
        <taxon>Erysipelotrichaceae</taxon>
        <taxon>Ileibacterium</taxon>
    </lineage>
</organism>
<dbReference type="OrthoDB" id="9787572at2"/>
<name>A0A1U7NH81_9FIRM</name>
<dbReference type="Proteomes" id="UP000186341">
    <property type="component" value="Unassembled WGS sequence"/>
</dbReference>
<comment type="caution">
    <text evidence="1">The sequence shown here is derived from an EMBL/GenBank/DDBJ whole genome shotgun (WGS) entry which is preliminary data.</text>
</comment>
<dbReference type="PANTHER" id="PTHR19288">
    <property type="entry name" value="4-NITROPHENYLPHOSPHATASE-RELATED"/>
    <property type="match status" value="1"/>
</dbReference>
<keyword evidence="1" id="KW-0378">Hydrolase</keyword>
<dbReference type="EMBL" id="MPJW01000094">
    <property type="protein sequence ID" value="OLU40946.1"/>
    <property type="molecule type" value="Genomic_DNA"/>
</dbReference>
<dbReference type="NCBIfam" id="TIGR01668">
    <property type="entry name" value="YqeG_hyp_ppase"/>
    <property type="match status" value="1"/>
</dbReference>
<evidence type="ECO:0000313" key="2">
    <source>
        <dbReference type="Proteomes" id="UP000186341"/>
    </source>
</evidence>
<dbReference type="InterPro" id="IPR036412">
    <property type="entry name" value="HAD-like_sf"/>
</dbReference>
<dbReference type="Gene3D" id="3.40.50.1000">
    <property type="entry name" value="HAD superfamily/HAD-like"/>
    <property type="match status" value="1"/>
</dbReference>
<sequence length="173" mass="19884">MHLFKPDYYVKSFKYMDINRLKKMNIRLLLCDIDNTLVAFDEPHSNEGVRFFIEMVQSAGIQVALMSNNVKSRTEKFGQALGVRIYSFSCKPFPFTFVKAMKDFGVRADHTALIGDQLFTDMLGGNLAGITTILTAPIVERDKLDTKALRTLERFVFHHYEKKGIMKRGDFDD</sequence>
<dbReference type="GO" id="GO:0008962">
    <property type="term" value="F:phosphatidylglycerophosphatase activity"/>
    <property type="evidence" value="ECO:0007669"/>
    <property type="project" value="InterPro"/>
</dbReference>
<dbReference type="PANTHER" id="PTHR19288:SF25">
    <property type="entry name" value="PHOSPHATIDYLGLYCEROPHOSPHATASE GEP4, MITOCHONDRIAL"/>
    <property type="match status" value="1"/>
</dbReference>
<dbReference type="InterPro" id="IPR023214">
    <property type="entry name" value="HAD_sf"/>
</dbReference>
<dbReference type="AlphaFoldDB" id="A0A1U7NH81"/>
<dbReference type="RefSeq" id="WP_075818623.1">
    <property type="nucleotide sequence ID" value="NZ_CAJUTZ010000029.1"/>
</dbReference>
<protein>
    <submittedName>
        <fullName evidence="1">HAD family hydrolase</fullName>
    </submittedName>
</protein>
<evidence type="ECO:0000313" key="1">
    <source>
        <dbReference type="EMBL" id="OLU40946.1"/>
    </source>
</evidence>
<gene>
    <name evidence="1" type="ORF">BO222_04115</name>
</gene>
<dbReference type="Pfam" id="PF13242">
    <property type="entry name" value="Hydrolase_like"/>
    <property type="match status" value="1"/>
</dbReference>
<dbReference type="InterPro" id="IPR010021">
    <property type="entry name" value="PGPP1/Gep4"/>
</dbReference>
<dbReference type="GO" id="GO:0005737">
    <property type="term" value="C:cytoplasm"/>
    <property type="evidence" value="ECO:0007669"/>
    <property type="project" value="TreeGrafter"/>
</dbReference>
<reference evidence="1 2" key="1">
    <citation type="submission" date="2016-11" db="EMBL/GenBank/DDBJ databases">
        <title>Description of two novel members of the family Erysipelotrichaceae: Ileibacterium lipovorans gen. nov., sp. nov. and Dubosiella newyorkensis, gen. nov., sp. nov.</title>
        <authorList>
            <person name="Cox L.M."/>
            <person name="Sohn J."/>
            <person name="Tyrrell K.L."/>
            <person name="Citron D.M."/>
            <person name="Lawson P.A."/>
            <person name="Patel N.B."/>
            <person name="Iizumi T."/>
            <person name="Perez-Perez G.I."/>
            <person name="Goldstein E.J."/>
            <person name="Blaser M.J."/>
        </authorList>
    </citation>
    <scope>NUCLEOTIDE SEQUENCE [LARGE SCALE GENOMIC DNA]</scope>
    <source>
        <strain evidence="1 2">NYU-BL-A3</strain>
    </source>
</reference>
<dbReference type="GeneID" id="82202400"/>
<dbReference type="SUPFAM" id="SSF56784">
    <property type="entry name" value="HAD-like"/>
    <property type="match status" value="1"/>
</dbReference>
<proteinExistence type="predicted"/>
<accession>A0A1U7NH81</accession>